<proteinExistence type="predicted"/>
<dbReference type="Gene3D" id="1.10.10.10">
    <property type="entry name" value="Winged helix-like DNA-binding domain superfamily/Winged helix DNA-binding domain"/>
    <property type="match status" value="1"/>
</dbReference>
<dbReference type="CDD" id="cd07377">
    <property type="entry name" value="WHTH_GntR"/>
    <property type="match status" value="1"/>
</dbReference>
<keyword evidence="1" id="KW-0805">Transcription regulation</keyword>
<evidence type="ECO:0000256" key="1">
    <source>
        <dbReference type="ARBA" id="ARBA00023015"/>
    </source>
</evidence>
<dbReference type="SUPFAM" id="SSF46785">
    <property type="entry name" value="Winged helix' DNA-binding domain"/>
    <property type="match status" value="1"/>
</dbReference>
<dbReference type="PANTHER" id="PTHR43537:SF49">
    <property type="entry name" value="TRANSCRIPTIONAL REGULATORY PROTEIN"/>
    <property type="match status" value="1"/>
</dbReference>
<dbReference type="InterPro" id="IPR036388">
    <property type="entry name" value="WH-like_DNA-bd_sf"/>
</dbReference>
<keyword evidence="6" id="KW-1185">Reference proteome</keyword>
<accession>A0ABP9BSQ8</accession>
<organism evidence="5 6">
    <name type="scientific">Rothia endophytica</name>
    <dbReference type="NCBI Taxonomy" id="1324766"/>
    <lineage>
        <taxon>Bacteria</taxon>
        <taxon>Bacillati</taxon>
        <taxon>Actinomycetota</taxon>
        <taxon>Actinomycetes</taxon>
        <taxon>Micrococcales</taxon>
        <taxon>Micrococcaceae</taxon>
        <taxon>Rothia</taxon>
    </lineage>
</organism>
<dbReference type="InterPro" id="IPR008920">
    <property type="entry name" value="TF_FadR/GntR_C"/>
</dbReference>
<keyword evidence="3" id="KW-0804">Transcription</keyword>
<protein>
    <submittedName>
        <fullName evidence="5">GntR family transcriptional regulator</fullName>
    </submittedName>
</protein>
<dbReference type="SMART" id="SM00895">
    <property type="entry name" value="FCD"/>
    <property type="match status" value="1"/>
</dbReference>
<dbReference type="Proteomes" id="UP001500187">
    <property type="component" value="Unassembled WGS sequence"/>
</dbReference>
<sequence length="225" mass="24184">MRASDLAYQSLRSDIMEGTLSPGSVIVEVEQSERLGVSRTPIREAISRLLSDGLAEPAPGRGVIVAPISLENVYSLFELRVSLDCTAAALAAGRGDATRFMRLAERFKQAAAILAAGQGNIAEYYALVDELDTAIDAAAANRYLYQAQLTLRTQLTRIRKLSKTNPVRLAQAADEHAQIARCIASQDAQLAEAATRLHLANALFAIEEAAASQEQHGLFEVAAHP</sequence>
<gene>
    <name evidence="5" type="ORF">GCM10023352_19950</name>
</gene>
<feature type="domain" description="HTH gntR-type" evidence="4">
    <location>
        <begin position="1"/>
        <end position="68"/>
    </location>
</feature>
<dbReference type="PROSITE" id="PS50949">
    <property type="entry name" value="HTH_GNTR"/>
    <property type="match status" value="1"/>
</dbReference>
<comment type="caution">
    <text evidence="5">The sequence shown here is derived from an EMBL/GenBank/DDBJ whole genome shotgun (WGS) entry which is preliminary data.</text>
</comment>
<dbReference type="Pfam" id="PF07729">
    <property type="entry name" value="FCD"/>
    <property type="match status" value="1"/>
</dbReference>
<dbReference type="InterPro" id="IPR000524">
    <property type="entry name" value="Tscrpt_reg_HTH_GntR"/>
</dbReference>
<name>A0ABP9BSQ8_9MICC</name>
<dbReference type="RefSeq" id="WP_345447124.1">
    <property type="nucleotide sequence ID" value="NZ_BAABKP010000006.1"/>
</dbReference>
<dbReference type="EMBL" id="BAABKP010000006">
    <property type="protein sequence ID" value="GAA4799978.1"/>
    <property type="molecule type" value="Genomic_DNA"/>
</dbReference>
<dbReference type="InterPro" id="IPR036390">
    <property type="entry name" value="WH_DNA-bd_sf"/>
</dbReference>
<evidence type="ECO:0000313" key="6">
    <source>
        <dbReference type="Proteomes" id="UP001500187"/>
    </source>
</evidence>
<dbReference type="SMART" id="SM00345">
    <property type="entry name" value="HTH_GNTR"/>
    <property type="match status" value="1"/>
</dbReference>
<dbReference type="PANTHER" id="PTHR43537">
    <property type="entry name" value="TRANSCRIPTIONAL REGULATOR, GNTR FAMILY"/>
    <property type="match status" value="1"/>
</dbReference>
<evidence type="ECO:0000259" key="4">
    <source>
        <dbReference type="PROSITE" id="PS50949"/>
    </source>
</evidence>
<evidence type="ECO:0000313" key="5">
    <source>
        <dbReference type="EMBL" id="GAA4799978.1"/>
    </source>
</evidence>
<keyword evidence="2" id="KW-0238">DNA-binding</keyword>
<evidence type="ECO:0000256" key="3">
    <source>
        <dbReference type="ARBA" id="ARBA00023163"/>
    </source>
</evidence>
<dbReference type="Gene3D" id="1.20.120.530">
    <property type="entry name" value="GntR ligand-binding domain-like"/>
    <property type="match status" value="1"/>
</dbReference>
<dbReference type="SUPFAM" id="SSF48008">
    <property type="entry name" value="GntR ligand-binding domain-like"/>
    <property type="match status" value="1"/>
</dbReference>
<reference evidence="6" key="1">
    <citation type="journal article" date="2019" name="Int. J. Syst. Evol. Microbiol.">
        <title>The Global Catalogue of Microorganisms (GCM) 10K type strain sequencing project: providing services to taxonomists for standard genome sequencing and annotation.</title>
        <authorList>
            <consortium name="The Broad Institute Genomics Platform"/>
            <consortium name="The Broad Institute Genome Sequencing Center for Infectious Disease"/>
            <person name="Wu L."/>
            <person name="Ma J."/>
        </authorList>
    </citation>
    <scope>NUCLEOTIDE SEQUENCE [LARGE SCALE GENOMIC DNA]</scope>
    <source>
        <strain evidence="6">JCM 18541</strain>
    </source>
</reference>
<dbReference type="Pfam" id="PF00392">
    <property type="entry name" value="GntR"/>
    <property type="match status" value="1"/>
</dbReference>
<evidence type="ECO:0000256" key="2">
    <source>
        <dbReference type="ARBA" id="ARBA00023125"/>
    </source>
</evidence>
<dbReference type="InterPro" id="IPR011711">
    <property type="entry name" value="GntR_C"/>
</dbReference>